<dbReference type="CDD" id="cd14275">
    <property type="entry name" value="UBA_EF-Ts"/>
    <property type="match status" value="1"/>
</dbReference>
<comment type="function">
    <text evidence="5 6">Associates with the EF-Tu.GDP complex and induces the exchange of GDP to GTP. It remains bound to the aminoacyl-tRNA.EF-Tu.GTP complex up to the GTP hydrolysis stage on the ribosome.</text>
</comment>
<dbReference type="PROSITE" id="PS01126">
    <property type="entry name" value="EF_TS_1"/>
    <property type="match status" value="1"/>
</dbReference>
<dbReference type="Gene3D" id="3.30.479.20">
    <property type="entry name" value="Elongation factor Ts, dimerisation domain"/>
    <property type="match status" value="1"/>
</dbReference>
<evidence type="ECO:0000256" key="3">
    <source>
        <dbReference type="ARBA" id="ARBA00022768"/>
    </source>
</evidence>
<dbReference type="EMBL" id="QZJZ01000086">
    <property type="protein sequence ID" value="RJP57078.1"/>
    <property type="molecule type" value="Genomic_DNA"/>
</dbReference>
<dbReference type="InterPro" id="IPR036402">
    <property type="entry name" value="EF-Ts_dimer_sf"/>
</dbReference>
<dbReference type="HAMAP" id="MF_00050">
    <property type="entry name" value="EF_Ts"/>
    <property type="match status" value="1"/>
</dbReference>
<dbReference type="FunFam" id="1.10.8.10:FF:000001">
    <property type="entry name" value="Elongation factor Ts"/>
    <property type="match status" value="1"/>
</dbReference>
<evidence type="ECO:0000313" key="10">
    <source>
        <dbReference type="Proteomes" id="UP000266426"/>
    </source>
</evidence>
<comment type="caution">
    <text evidence="9">The sequence shown here is derived from an EMBL/GenBank/DDBJ whole genome shotgun (WGS) entry which is preliminary data.</text>
</comment>
<protein>
    <recommendedName>
        <fullName evidence="2 5">Elongation factor Ts</fullName>
        <shortName evidence="5">EF-Ts</shortName>
    </recommendedName>
</protein>
<evidence type="ECO:0000259" key="8">
    <source>
        <dbReference type="Pfam" id="PF00889"/>
    </source>
</evidence>
<dbReference type="Gene3D" id="1.10.8.10">
    <property type="entry name" value="DNA helicase RuvA subunit, C-terminal domain"/>
    <property type="match status" value="1"/>
</dbReference>
<organism evidence="9 10">
    <name type="scientific">Candidatus Auribacter fodinae</name>
    <dbReference type="NCBI Taxonomy" id="2093366"/>
    <lineage>
        <taxon>Bacteria</taxon>
        <taxon>Pseudomonadati</taxon>
        <taxon>Candidatus Auribacterota</taxon>
        <taxon>Candidatus Auribacteria</taxon>
        <taxon>Candidatus Auribacterales</taxon>
        <taxon>Candidatus Auribacteraceae</taxon>
        <taxon>Candidatus Auribacter</taxon>
    </lineage>
</organism>
<dbReference type="Pfam" id="PF00889">
    <property type="entry name" value="EF_TS"/>
    <property type="match status" value="1"/>
</dbReference>
<dbReference type="InterPro" id="IPR009060">
    <property type="entry name" value="UBA-like_sf"/>
</dbReference>
<keyword evidence="5" id="KW-0963">Cytoplasm</keyword>
<proteinExistence type="inferred from homology"/>
<dbReference type="NCBIfam" id="TIGR00116">
    <property type="entry name" value="tsf"/>
    <property type="match status" value="1"/>
</dbReference>
<dbReference type="Proteomes" id="UP000266426">
    <property type="component" value="Unassembled WGS sequence"/>
</dbReference>
<gene>
    <name evidence="5 9" type="primary">tsf</name>
    <name evidence="9" type="ORF">C4541_10895</name>
</gene>
<dbReference type="PROSITE" id="PS01127">
    <property type="entry name" value="EF_TS_2"/>
    <property type="match status" value="1"/>
</dbReference>
<dbReference type="PANTHER" id="PTHR11741:SF0">
    <property type="entry name" value="ELONGATION FACTOR TS, MITOCHONDRIAL"/>
    <property type="match status" value="1"/>
</dbReference>
<feature type="domain" description="Translation elongation factor EFTs/EF1B dimerisation" evidence="8">
    <location>
        <begin position="55"/>
        <end position="195"/>
    </location>
</feature>
<keyword evidence="3 5" id="KW-0251">Elongation factor</keyword>
<reference evidence="9 10" key="1">
    <citation type="journal article" date="2017" name="ISME J.">
        <title>Energy and carbon metabolisms in a deep terrestrial subsurface fluid microbial community.</title>
        <authorList>
            <person name="Momper L."/>
            <person name="Jungbluth S.P."/>
            <person name="Lee M.D."/>
            <person name="Amend J.P."/>
        </authorList>
    </citation>
    <scope>NUCLEOTIDE SEQUENCE [LARGE SCALE GENOMIC DNA]</scope>
    <source>
        <strain evidence="9">SURF_26</strain>
    </source>
</reference>
<dbReference type="Gene3D" id="1.10.286.20">
    <property type="match status" value="1"/>
</dbReference>
<feature type="region of interest" description="Involved in Mg(2+) ion dislocation from EF-Tu" evidence="5">
    <location>
        <begin position="81"/>
        <end position="84"/>
    </location>
</feature>
<dbReference type="SUPFAM" id="SSF46934">
    <property type="entry name" value="UBA-like"/>
    <property type="match status" value="1"/>
</dbReference>
<evidence type="ECO:0000256" key="4">
    <source>
        <dbReference type="ARBA" id="ARBA00022917"/>
    </source>
</evidence>
<sequence length="197" mass="21981">MSITAQAVKELRDITNAGMMDCKKALTEAGGDMEKAVELLRKRGVALAEKKSGRATNQGLIDSYIHLGSKVGVMIEVNCETDFVARNEVFRTFVKDLMLQIASLSPICVGPEDVPANLIEREKDIARAQIAGKPENIVEKIVEGKVNKYFEQVCLLKQPFVKDDKMTIEQLLKAKIAEIGENIIIRRFVRYQLGEEV</sequence>
<evidence type="ECO:0000256" key="6">
    <source>
        <dbReference type="RuleBase" id="RU000642"/>
    </source>
</evidence>
<evidence type="ECO:0000313" key="9">
    <source>
        <dbReference type="EMBL" id="RJP57078.1"/>
    </source>
</evidence>
<dbReference type="InterPro" id="IPR018101">
    <property type="entry name" value="Transl_elong_Ts_CS"/>
</dbReference>
<dbReference type="GO" id="GO:0005737">
    <property type="term" value="C:cytoplasm"/>
    <property type="evidence" value="ECO:0007669"/>
    <property type="project" value="UniProtKB-SubCell"/>
</dbReference>
<evidence type="ECO:0000256" key="5">
    <source>
        <dbReference type="HAMAP-Rule" id="MF_00050"/>
    </source>
</evidence>
<comment type="similarity">
    <text evidence="1 5 6">Belongs to the EF-Ts family.</text>
</comment>
<comment type="subcellular location">
    <subcellularLocation>
        <location evidence="5 7">Cytoplasm</location>
    </subcellularLocation>
</comment>
<name>A0A3A4R466_9BACT</name>
<dbReference type="GO" id="GO:0003746">
    <property type="term" value="F:translation elongation factor activity"/>
    <property type="evidence" value="ECO:0007669"/>
    <property type="project" value="UniProtKB-UniRule"/>
</dbReference>
<evidence type="ECO:0000256" key="7">
    <source>
        <dbReference type="RuleBase" id="RU000643"/>
    </source>
</evidence>
<dbReference type="FunFam" id="1.10.286.20:FF:000001">
    <property type="entry name" value="Elongation factor Ts"/>
    <property type="match status" value="1"/>
</dbReference>
<dbReference type="SUPFAM" id="SSF54713">
    <property type="entry name" value="Elongation factor Ts (EF-Ts), dimerisation domain"/>
    <property type="match status" value="1"/>
</dbReference>
<evidence type="ECO:0000256" key="1">
    <source>
        <dbReference type="ARBA" id="ARBA00005532"/>
    </source>
</evidence>
<dbReference type="InterPro" id="IPR014039">
    <property type="entry name" value="Transl_elong_EFTs/EF1B_dimer"/>
</dbReference>
<accession>A0A3A4R466</accession>
<keyword evidence="4 5" id="KW-0648">Protein biosynthesis</keyword>
<dbReference type="PANTHER" id="PTHR11741">
    <property type="entry name" value="ELONGATION FACTOR TS"/>
    <property type="match status" value="1"/>
</dbReference>
<dbReference type="InterPro" id="IPR001816">
    <property type="entry name" value="Transl_elong_EFTs/EF1B"/>
</dbReference>
<evidence type="ECO:0000256" key="2">
    <source>
        <dbReference type="ARBA" id="ARBA00016956"/>
    </source>
</evidence>
<dbReference type="AlphaFoldDB" id="A0A3A4R466"/>